<dbReference type="NCBIfam" id="TIGR01547">
    <property type="entry name" value="phage_term_2"/>
    <property type="match status" value="1"/>
</dbReference>
<dbReference type="Pfam" id="PF03237">
    <property type="entry name" value="Terminase_6N"/>
    <property type="match status" value="1"/>
</dbReference>
<keyword evidence="1" id="KW-1188">Viral release from host cell</keyword>
<feature type="domain" description="Terminase large subunit gp17-like C-terminal" evidence="2">
    <location>
        <begin position="255"/>
        <end position="416"/>
    </location>
</feature>
<dbReference type="InterPro" id="IPR027417">
    <property type="entry name" value="P-loop_NTPase"/>
</dbReference>
<evidence type="ECO:0000259" key="2">
    <source>
        <dbReference type="Pfam" id="PF17289"/>
    </source>
</evidence>
<dbReference type="Gene3D" id="3.40.50.300">
    <property type="entry name" value="P-loop containing nucleotide triphosphate hydrolases"/>
    <property type="match status" value="1"/>
</dbReference>
<gene>
    <name evidence="3" type="ORF">DFR75_11238</name>
</gene>
<dbReference type="Proteomes" id="UP000295087">
    <property type="component" value="Unassembled WGS sequence"/>
</dbReference>
<evidence type="ECO:0000313" key="3">
    <source>
        <dbReference type="EMBL" id="TDP29774.1"/>
    </source>
</evidence>
<protein>
    <submittedName>
        <fullName evidence="3">PBSX family phage terminase large subunit</fullName>
    </submittedName>
</protein>
<proteinExistence type="predicted"/>
<keyword evidence="4" id="KW-1185">Reference proteome</keyword>
<sequence length="451" mass="50710">MNATANLLDGLPLSRKQIVSIVESRRYRISIWSGAVRSGKTIASILAFYDAVAHAPDSGLIVIAGRTLQTIERNILEPMQDETVFGPWAKEVHHTRGSNTAVIFGRMVWLIGASDVRSEGKLRGLTACLALVDEATLLPESFWTQLLARLSVPGARCLATTNPDNPAHFLKVNFIDRADDPDMDLRAWNFTLDDNPTLSPKYIASIKAEFTGLFYLRNILGRWVAADGAIFDMYDPERHVIPWAELPEMRWITGVGVDHGTTNPTHAVMVGHGVDDVLYCMDEWRYKASDKSARWTNVQLSQGLRDWMERPHHPKDGDEGSGFNGYVIVDSSATDYRMQLKQDGVKNLVLAKKDVLYGIRTLTALVSAGRLKITDRCPELLKEIPGYVWDTKATEKGKDEPIKLNDHGIDALRYCIITTERKWRRLIKLNELPIRVDEQTEIEEVDARFPG</sequence>
<evidence type="ECO:0000256" key="1">
    <source>
        <dbReference type="ARBA" id="ARBA00022612"/>
    </source>
</evidence>
<name>A0A4V3CMJ5_NOCIG</name>
<reference evidence="3 4" key="1">
    <citation type="submission" date="2019-03" db="EMBL/GenBank/DDBJ databases">
        <title>Genomic Encyclopedia of Type Strains, Phase IV (KMG-IV): sequencing the most valuable type-strain genomes for metagenomic binning, comparative biology and taxonomic classification.</title>
        <authorList>
            <person name="Goeker M."/>
        </authorList>
    </citation>
    <scope>NUCLEOTIDE SEQUENCE [LARGE SCALE GENOMIC DNA]</scope>
    <source>
        <strain evidence="3 4">DSM 44496</strain>
    </source>
</reference>
<dbReference type="Gene3D" id="3.30.420.280">
    <property type="match status" value="1"/>
</dbReference>
<dbReference type="AlphaFoldDB" id="A0A4V3CMJ5"/>
<dbReference type="EMBL" id="SNXK01000012">
    <property type="protein sequence ID" value="TDP29774.1"/>
    <property type="molecule type" value="Genomic_DNA"/>
</dbReference>
<comment type="caution">
    <text evidence="3">The sequence shown here is derived from an EMBL/GenBank/DDBJ whole genome shotgun (WGS) entry which is preliminary data.</text>
</comment>
<dbReference type="InterPro" id="IPR035421">
    <property type="entry name" value="Terminase_6C"/>
</dbReference>
<dbReference type="Pfam" id="PF17289">
    <property type="entry name" value="Terminase_6C"/>
    <property type="match status" value="1"/>
</dbReference>
<dbReference type="InterPro" id="IPR006437">
    <property type="entry name" value="Phage_terminase_lsu"/>
</dbReference>
<organism evidence="3 4">
    <name type="scientific">Nocardia ignorata</name>
    <dbReference type="NCBI Taxonomy" id="145285"/>
    <lineage>
        <taxon>Bacteria</taxon>
        <taxon>Bacillati</taxon>
        <taxon>Actinomycetota</taxon>
        <taxon>Actinomycetes</taxon>
        <taxon>Mycobacteriales</taxon>
        <taxon>Nocardiaceae</taxon>
        <taxon>Nocardia</taxon>
    </lineage>
</organism>
<accession>A0A4V3CMJ5</accession>
<dbReference type="RefSeq" id="WP_243750134.1">
    <property type="nucleotide sequence ID" value="NZ_SNXK01000012.1"/>
</dbReference>
<evidence type="ECO:0000313" key="4">
    <source>
        <dbReference type="Proteomes" id="UP000295087"/>
    </source>
</evidence>